<evidence type="ECO:0000256" key="2">
    <source>
        <dbReference type="ARBA" id="ARBA00022737"/>
    </source>
</evidence>
<dbReference type="GO" id="GO:0032426">
    <property type="term" value="C:stereocilium tip"/>
    <property type="evidence" value="ECO:0007669"/>
    <property type="project" value="TreeGrafter"/>
</dbReference>
<protein>
    <recommendedName>
        <fullName evidence="5">PDZ domain-containing protein</fullName>
    </recommendedName>
</protein>
<dbReference type="Pfam" id="PF00595">
    <property type="entry name" value="PDZ"/>
    <property type="match status" value="1"/>
</dbReference>
<evidence type="ECO:0000256" key="4">
    <source>
        <dbReference type="SAM" id="MobiDB-lite"/>
    </source>
</evidence>
<dbReference type="Gene3D" id="1.20.1160.20">
    <property type="match status" value="1"/>
</dbReference>
<dbReference type="SMART" id="SM00228">
    <property type="entry name" value="PDZ"/>
    <property type="match status" value="1"/>
</dbReference>
<evidence type="ECO:0000259" key="5">
    <source>
        <dbReference type="PROSITE" id="PS50106"/>
    </source>
</evidence>
<keyword evidence="2" id="KW-0677">Repeat</keyword>
<comment type="caution">
    <text evidence="6">The sequence shown here is derived from an EMBL/GenBank/DDBJ whole genome shotgun (WGS) entry which is preliminary data.</text>
</comment>
<proteinExistence type="predicted"/>
<dbReference type="GO" id="GO:0002142">
    <property type="term" value="C:stereocilia ankle link complex"/>
    <property type="evidence" value="ECO:0007669"/>
    <property type="project" value="TreeGrafter"/>
</dbReference>
<dbReference type="SUPFAM" id="SSF50156">
    <property type="entry name" value="PDZ domain-like"/>
    <property type="match status" value="1"/>
</dbReference>
<dbReference type="PANTHER" id="PTHR23116:SF29">
    <property type="entry name" value="PDZ DOMAIN-CONTAINING PROTEIN 7"/>
    <property type="match status" value="1"/>
</dbReference>
<dbReference type="InterPro" id="IPR001478">
    <property type="entry name" value="PDZ"/>
</dbReference>
<dbReference type="GO" id="GO:0005929">
    <property type="term" value="C:cilium"/>
    <property type="evidence" value="ECO:0007669"/>
    <property type="project" value="TreeGrafter"/>
</dbReference>
<feature type="non-terminal residue" evidence="6">
    <location>
        <position position="268"/>
    </location>
</feature>
<feature type="compositionally biased region" description="Pro residues" evidence="4">
    <location>
        <begin position="52"/>
        <end position="61"/>
    </location>
</feature>
<dbReference type="PROSITE" id="PS50106">
    <property type="entry name" value="PDZ"/>
    <property type="match status" value="1"/>
</dbReference>
<dbReference type="AlphaFoldDB" id="A0AAV2RIH4"/>
<feature type="region of interest" description="Disordered" evidence="4">
    <location>
        <begin position="38"/>
        <end position="64"/>
    </location>
</feature>
<keyword evidence="7" id="KW-1185">Reference proteome</keyword>
<gene>
    <name evidence="6" type="ORF">MNOR_LOCUS24585</name>
</gene>
<dbReference type="Gene3D" id="2.30.42.10">
    <property type="match status" value="1"/>
</dbReference>
<feature type="domain" description="PDZ" evidence="5">
    <location>
        <begin position="69"/>
        <end position="137"/>
    </location>
</feature>
<evidence type="ECO:0000256" key="1">
    <source>
        <dbReference type="ARBA" id="ARBA00004316"/>
    </source>
</evidence>
<evidence type="ECO:0000256" key="3">
    <source>
        <dbReference type="ARBA" id="ARBA00023273"/>
    </source>
</evidence>
<dbReference type="InterPro" id="IPR051844">
    <property type="entry name" value="USH2_Complex_Protein"/>
</dbReference>
<evidence type="ECO:0000313" key="6">
    <source>
        <dbReference type="EMBL" id="CAL4124532.1"/>
    </source>
</evidence>
<dbReference type="InterPro" id="IPR036034">
    <property type="entry name" value="PDZ_sf"/>
</dbReference>
<dbReference type="FunFam" id="2.30.42.10:FF:000087">
    <property type="entry name" value="Whirlin a"/>
    <property type="match status" value="1"/>
</dbReference>
<name>A0AAV2RIH4_MEGNR</name>
<evidence type="ECO:0000313" key="7">
    <source>
        <dbReference type="Proteomes" id="UP001497623"/>
    </source>
</evidence>
<comment type="subcellular location">
    <subcellularLocation>
        <location evidence="1">Cell projection</location>
    </subcellularLocation>
</comment>
<accession>A0AAV2RIH4</accession>
<dbReference type="Proteomes" id="UP001497623">
    <property type="component" value="Unassembled WGS sequence"/>
</dbReference>
<organism evidence="6 7">
    <name type="scientific">Meganyctiphanes norvegica</name>
    <name type="common">Northern krill</name>
    <name type="synonym">Thysanopoda norvegica</name>
    <dbReference type="NCBI Taxonomy" id="48144"/>
    <lineage>
        <taxon>Eukaryota</taxon>
        <taxon>Metazoa</taxon>
        <taxon>Ecdysozoa</taxon>
        <taxon>Arthropoda</taxon>
        <taxon>Crustacea</taxon>
        <taxon>Multicrustacea</taxon>
        <taxon>Malacostraca</taxon>
        <taxon>Eumalacostraca</taxon>
        <taxon>Eucarida</taxon>
        <taxon>Euphausiacea</taxon>
        <taxon>Euphausiidae</taxon>
        <taxon>Meganyctiphanes</taxon>
    </lineage>
</organism>
<dbReference type="PANTHER" id="PTHR23116">
    <property type="entry name" value="PDZ DOMAIN CONTAINING WHIRLIN AND HARMONIN-RELATED"/>
    <property type="match status" value="1"/>
</dbReference>
<reference evidence="6 7" key="1">
    <citation type="submission" date="2024-05" db="EMBL/GenBank/DDBJ databases">
        <authorList>
            <person name="Wallberg A."/>
        </authorList>
    </citation>
    <scope>NUCLEOTIDE SEQUENCE [LARGE SCALE GENOMIC DNA]</scope>
</reference>
<dbReference type="EMBL" id="CAXKWB010022690">
    <property type="protein sequence ID" value="CAL4124532.1"/>
    <property type="molecule type" value="Genomic_DNA"/>
</dbReference>
<sequence>MVIANPRGQQNIAILKIKPNGAKRLIAARRVSQDIMIGQTVKSTQKRGRGDYPPPPPPSPPLERGQINEVEVEVVGQESLGLMIRGGVEYGLGIFITGVDDNSAAKKAGLQVFDQILEVNGESFLAVTHDAAVNVLKYSRRLRLALRRVNKVPHSCTTYDRRAWPKHQPTIHPRSVENMEATMSMIEEKSLRLLGRNHHAHLRAVVADYAAGRIPIEHFLDIIAQLLNSPDKLGLLTELREVVRKEDLDKFEDTVFSWSLQEKESYLG</sequence>
<keyword evidence="3" id="KW-0966">Cell projection</keyword>
<dbReference type="GO" id="GO:0005886">
    <property type="term" value="C:plasma membrane"/>
    <property type="evidence" value="ECO:0007669"/>
    <property type="project" value="TreeGrafter"/>
</dbReference>